<dbReference type="SUPFAM" id="SSF100985">
    <property type="entry name" value="Sporulation inhibitor Sda"/>
    <property type="match status" value="1"/>
</dbReference>
<dbReference type="AlphaFoldDB" id="A0A917FR10"/>
<dbReference type="InterPro" id="IPR036916">
    <property type="entry name" value="Sda_sf"/>
</dbReference>
<proteinExistence type="predicted"/>
<reference evidence="1" key="1">
    <citation type="journal article" date="2014" name="Int. J. Syst. Evol. Microbiol.">
        <title>Complete genome sequence of Corynebacterium casei LMG S-19264T (=DSM 44701T), isolated from a smear-ripened cheese.</title>
        <authorList>
            <consortium name="US DOE Joint Genome Institute (JGI-PGF)"/>
            <person name="Walter F."/>
            <person name="Albersmeier A."/>
            <person name="Kalinowski J."/>
            <person name="Ruckert C."/>
        </authorList>
    </citation>
    <scope>NUCLEOTIDE SEQUENCE</scope>
    <source>
        <strain evidence="1">CGMCC 1.12987</strain>
    </source>
</reference>
<accession>A0A917FR10</accession>
<sequence>MKILSDEMLVETYYVAVQLKLEPEFIALLQAEIKCRSIEPETFRIGA</sequence>
<evidence type="ECO:0000313" key="1">
    <source>
        <dbReference type="EMBL" id="GGF96889.1"/>
    </source>
</evidence>
<comment type="caution">
    <text evidence="1">The sequence shown here is derived from an EMBL/GenBank/DDBJ whole genome shotgun (WGS) entry which is preliminary data.</text>
</comment>
<reference evidence="1" key="2">
    <citation type="submission" date="2020-09" db="EMBL/GenBank/DDBJ databases">
        <authorList>
            <person name="Sun Q."/>
            <person name="Zhou Y."/>
        </authorList>
    </citation>
    <scope>NUCLEOTIDE SEQUENCE</scope>
    <source>
        <strain evidence="1">CGMCC 1.12987</strain>
    </source>
</reference>
<dbReference type="InterPro" id="IPR015064">
    <property type="entry name" value="Sda"/>
</dbReference>
<dbReference type="Pfam" id="PF08970">
    <property type="entry name" value="Sda"/>
    <property type="match status" value="1"/>
</dbReference>
<evidence type="ECO:0000313" key="2">
    <source>
        <dbReference type="Proteomes" id="UP000644756"/>
    </source>
</evidence>
<name>A0A917FR10_9BACL</name>
<organism evidence="1 2">
    <name type="scientific">Paenibacillus abyssi</name>
    <dbReference type="NCBI Taxonomy" id="1340531"/>
    <lineage>
        <taxon>Bacteria</taxon>
        <taxon>Bacillati</taxon>
        <taxon>Bacillota</taxon>
        <taxon>Bacilli</taxon>
        <taxon>Bacillales</taxon>
        <taxon>Paenibacillaceae</taxon>
        <taxon>Paenibacillus</taxon>
    </lineage>
</organism>
<protein>
    <recommendedName>
        <fullName evidence="3">Sporulation inhibitor sda</fullName>
    </recommendedName>
</protein>
<keyword evidence="2" id="KW-1185">Reference proteome</keyword>
<dbReference type="RefSeq" id="WP_188530043.1">
    <property type="nucleotide sequence ID" value="NZ_BMGR01000003.1"/>
</dbReference>
<gene>
    <name evidence="1" type="ORF">GCM10010916_12670</name>
</gene>
<dbReference type="Proteomes" id="UP000644756">
    <property type="component" value="Unassembled WGS sequence"/>
</dbReference>
<dbReference type="Gene3D" id="1.10.287.1100">
    <property type="entry name" value="Sporulation inhibitor A"/>
    <property type="match status" value="1"/>
</dbReference>
<evidence type="ECO:0008006" key="3">
    <source>
        <dbReference type="Google" id="ProtNLM"/>
    </source>
</evidence>
<dbReference type="EMBL" id="BMGR01000003">
    <property type="protein sequence ID" value="GGF96889.1"/>
    <property type="molecule type" value="Genomic_DNA"/>
</dbReference>